<comment type="caution">
    <text evidence="1">The sequence shown here is derived from an EMBL/GenBank/DDBJ whole genome shotgun (WGS) entry which is preliminary data.</text>
</comment>
<dbReference type="Proteomes" id="UP001230426">
    <property type="component" value="Unassembled WGS sequence"/>
</dbReference>
<protein>
    <recommendedName>
        <fullName evidence="3">DNA-binding protein</fullName>
    </recommendedName>
</protein>
<keyword evidence="2" id="KW-1185">Reference proteome</keyword>
<proteinExistence type="predicted"/>
<reference evidence="1 2" key="1">
    <citation type="submission" date="2023-07" db="EMBL/GenBank/DDBJ databases">
        <title>Sequencing the genomes of 1000 actinobacteria strains.</title>
        <authorList>
            <person name="Klenk H.-P."/>
        </authorList>
    </citation>
    <scope>NUCLEOTIDE SEQUENCE [LARGE SCALE GENOMIC DNA]</scope>
    <source>
        <strain evidence="1 2">DSM 44109</strain>
    </source>
</reference>
<evidence type="ECO:0000313" key="1">
    <source>
        <dbReference type="EMBL" id="MDP9870348.1"/>
    </source>
</evidence>
<evidence type="ECO:0000313" key="2">
    <source>
        <dbReference type="Proteomes" id="UP001230426"/>
    </source>
</evidence>
<accession>A0ABT9RM28</accession>
<name>A0ABT9RM28_9ACTN</name>
<organism evidence="1 2">
    <name type="scientific">Streptosporangium brasiliense</name>
    <dbReference type="NCBI Taxonomy" id="47480"/>
    <lineage>
        <taxon>Bacteria</taxon>
        <taxon>Bacillati</taxon>
        <taxon>Actinomycetota</taxon>
        <taxon>Actinomycetes</taxon>
        <taxon>Streptosporangiales</taxon>
        <taxon>Streptosporangiaceae</taxon>
        <taxon>Streptosporangium</taxon>
    </lineage>
</organism>
<gene>
    <name evidence="1" type="ORF">J2S55_009686</name>
</gene>
<evidence type="ECO:0008006" key="3">
    <source>
        <dbReference type="Google" id="ProtNLM"/>
    </source>
</evidence>
<sequence length="62" mass="7125">MAVVKVGDRLLTPEEIAEIVGMSPRWVKRESRAYGLPLRRIGGSPRCSERELYDWINQQPTI</sequence>
<dbReference type="EMBL" id="JAUSRB010000004">
    <property type="protein sequence ID" value="MDP9870348.1"/>
    <property type="molecule type" value="Genomic_DNA"/>
</dbReference>
<dbReference type="RefSeq" id="WP_306876217.1">
    <property type="nucleotide sequence ID" value="NZ_JAUSRB010000004.1"/>
</dbReference>